<reference evidence="2 3" key="1">
    <citation type="submission" date="2020-06" db="EMBL/GenBank/DDBJ databases">
        <authorList>
            <person name="Li R."/>
            <person name="Bekaert M."/>
        </authorList>
    </citation>
    <scope>NUCLEOTIDE SEQUENCE [LARGE SCALE GENOMIC DNA]</scope>
    <source>
        <strain evidence="3">wild</strain>
    </source>
</reference>
<organism evidence="2 3">
    <name type="scientific">Mytilus coruscus</name>
    <name type="common">Sea mussel</name>
    <dbReference type="NCBI Taxonomy" id="42192"/>
    <lineage>
        <taxon>Eukaryota</taxon>
        <taxon>Metazoa</taxon>
        <taxon>Spiralia</taxon>
        <taxon>Lophotrochozoa</taxon>
        <taxon>Mollusca</taxon>
        <taxon>Bivalvia</taxon>
        <taxon>Autobranchia</taxon>
        <taxon>Pteriomorphia</taxon>
        <taxon>Mytilida</taxon>
        <taxon>Mytiloidea</taxon>
        <taxon>Mytilidae</taxon>
        <taxon>Mytilinae</taxon>
        <taxon>Mytilus</taxon>
    </lineage>
</organism>
<feature type="domain" description="Protein Lines N-terminal" evidence="1">
    <location>
        <begin position="247"/>
        <end position="407"/>
    </location>
</feature>
<dbReference type="PANTHER" id="PTHR16057:SF1">
    <property type="entry name" value="PROTEIN LINES HOMOLOG 1"/>
    <property type="match status" value="1"/>
</dbReference>
<proteinExistence type="predicted"/>
<evidence type="ECO:0000259" key="1">
    <source>
        <dbReference type="Pfam" id="PF14694"/>
    </source>
</evidence>
<dbReference type="Pfam" id="PF14694">
    <property type="entry name" value="LINES_N"/>
    <property type="match status" value="1"/>
</dbReference>
<name>A0A6J8C9M9_MYTCO</name>
<evidence type="ECO:0000313" key="3">
    <source>
        <dbReference type="Proteomes" id="UP000507470"/>
    </source>
</evidence>
<evidence type="ECO:0000313" key="2">
    <source>
        <dbReference type="EMBL" id="CAC5391730.1"/>
    </source>
</evidence>
<keyword evidence="3" id="KW-1185">Reference proteome</keyword>
<protein>
    <submittedName>
        <fullName evidence="2">LINS1</fullName>
    </submittedName>
</protein>
<dbReference type="EMBL" id="CACVKT020004826">
    <property type="protein sequence ID" value="CAC5391730.1"/>
    <property type="molecule type" value="Genomic_DNA"/>
</dbReference>
<sequence>MQEAFQHVNCCQRAFLMEKDTSSCLSLALNLLEMNIEDPFVNYGIAGALKVFMTNCKEQTGMKSFSLQLVTKLTTDQPCWMKLRTLTCLNGALSSKAFVEIVQNNILFDHITKNWNCIMCCIFNFDLELRNGKLGQKELCLYEFIRLSKKVVKLIFKSEKPEKIDILKDIINFSRIWNLILKCKVPVFTKSVLKLLNSLFPYGDWSSLSLNVNVVFKQTAENIITFFYQHGFTVIPLGHGCGFTGISCRENSTVDKTELQLVILLTLKSIAIILSWKHSPEAGNFISADVCLKCLFELDLFVKLFKSSSEKIQTLDWVYEIFEDQDDLWVESLLALLDIYNQVVLFREIDSLPTSIQTVINPHRQFLLFIKATDFDESVVIDLLTSPETCFLLYFIHFLKFMCSKWGLLISTVKQMTLEEEENSMNSDTFAKGYPSGKLCTMNSEHEISKQAAVEHDICLSSCGLTLVGLYDSDSSEEIISPGDQTEGIGDSINELSGFNLNYSSCETVDCLQENNNKYVSSESNLATTTPPESGISLNCSVNSNKVNDIPFSYSTCKRCKSEIDQQNTSDSDFDEKCNCSVMKTDKVSGSGEMLDLLMSCIVRVRIKVSKLWDSDLFPYNPKPLLVNIRKAEELFENDYI</sequence>
<dbReference type="OrthoDB" id="8251209at2759"/>
<gene>
    <name evidence="2" type="ORF">MCOR_26724</name>
</gene>
<dbReference type="InterPro" id="IPR024875">
    <property type="entry name" value="Protein_Lines"/>
</dbReference>
<dbReference type="InterPro" id="IPR032794">
    <property type="entry name" value="LINES_N"/>
</dbReference>
<dbReference type="AlphaFoldDB" id="A0A6J8C9M9"/>
<accession>A0A6J8C9M9</accession>
<dbReference type="Proteomes" id="UP000507470">
    <property type="component" value="Unassembled WGS sequence"/>
</dbReference>
<dbReference type="PANTHER" id="PTHR16057">
    <property type="entry name" value="WINS1, 2 PROTEIN"/>
    <property type="match status" value="1"/>
</dbReference>